<reference evidence="5" key="1">
    <citation type="submission" date="2022-12" db="EMBL/GenBank/DDBJ databases">
        <title>Vibrio parahaemolyticus become highly virulent by producing novel Tc toxins.</title>
        <authorList>
            <person name="Yang F."/>
            <person name="You Y."/>
            <person name="Lai Q."/>
            <person name="Xu L."/>
            <person name="Li F."/>
        </authorList>
    </citation>
    <scope>NUCLEOTIDE SEQUENCE</scope>
    <source>
        <strain evidence="5">Vp-HL-202005</strain>
    </source>
</reference>
<proteinExistence type="predicted"/>
<evidence type="ECO:0000256" key="1">
    <source>
        <dbReference type="ARBA" id="ARBA00004167"/>
    </source>
</evidence>
<name>A0AA47JE60_VIBPH</name>
<accession>A0AA47JE60</accession>
<dbReference type="Gene3D" id="3.30.1150.10">
    <property type="match status" value="1"/>
</dbReference>
<organism evidence="5 6">
    <name type="scientific">Vibrio parahaemolyticus</name>
    <dbReference type="NCBI Taxonomy" id="670"/>
    <lineage>
        <taxon>Bacteria</taxon>
        <taxon>Pseudomonadati</taxon>
        <taxon>Pseudomonadota</taxon>
        <taxon>Gammaproteobacteria</taxon>
        <taxon>Vibrionales</taxon>
        <taxon>Vibrionaceae</taxon>
        <taxon>Vibrio</taxon>
    </lineage>
</organism>
<evidence type="ECO:0000313" key="5">
    <source>
        <dbReference type="EMBL" id="WAT89007.1"/>
    </source>
</evidence>
<dbReference type="Proteomes" id="UP001156560">
    <property type="component" value="Chromosome 1"/>
</dbReference>
<gene>
    <name evidence="5" type="ORF">O1Q84_10035</name>
</gene>
<dbReference type="EMBL" id="CP114194">
    <property type="protein sequence ID" value="WAT89007.1"/>
    <property type="molecule type" value="Genomic_DNA"/>
</dbReference>
<keyword evidence="3" id="KW-1133">Transmembrane helix</keyword>
<keyword evidence="4" id="KW-0472">Membrane</keyword>
<dbReference type="SUPFAM" id="SSF74653">
    <property type="entry name" value="TolA/TonB C-terminal domain"/>
    <property type="match status" value="1"/>
</dbReference>
<sequence>MIDKNVERYRAKLYREPESLRTWIEMVRYRFEPHYEVTEEMRGHHVKIKITLNDKGYIESTDIISSSGNGALNQAADKALKLAQPFVVSGLSGQDKKVAKNIVLTFALEKEST</sequence>
<protein>
    <submittedName>
        <fullName evidence="5">TonB family protein</fullName>
    </submittedName>
</protein>
<evidence type="ECO:0000313" key="6">
    <source>
        <dbReference type="Proteomes" id="UP001156560"/>
    </source>
</evidence>
<dbReference type="RefSeq" id="WP_079879199.1">
    <property type="nucleotide sequence ID" value="NZ_CP114194.1"/>
</dbReference>
<comment type="subcellular location">
    <subcellularLocation>
        <location evidence="1">Membrane</location>
        <topology evidence="1">Single-pass membrane protein</topology>
    </subcellularLocation>
</comment>
<dbReference type="GO" id="GO:0016020">
    <property type="term" value="C:membrane"/>
    <property type="evidence" value="ECO:0007669"/>
    <property type="project" value="UniProtKB-SubCell"/>
</dbReference>
<evidence type="ECO:0000256" key="3">
    <source>
        <dbReference type="ARBA" id="ARBA00022989"/>
    </source>
</evidence>
<dbReference type="Pfam" id="PF13103">
    <property type="entry name" value="TonB_2"/>
    <property type="match status" value="1"/>
</dbReference>
<dbReference type="NCBIfam" id="TIGR01352">
    <property type="entry name" value="tonB_Cterm"/>
    <property type="match status" value="1"/>
</dbReference>
<dbReference type="InterPro" id="IPR006260">
    <property type="entry name" value="TonB/TolA_C"/>
</dbReference>
<dbReference type="AlphaFoldDB" id="A0AA47JE60"/>
<evidence type="ECO:0000256" key="2">
    <source>
        <dbReference type="ARBA" id="ARBA00022692"/>
    </source>
</evidence>
<keyword evidence="2" id="KW-0812">Transmembrane</keyword>
<evidence type="ECO:0000256" key="4">
    <source>
        <dbReference type="ARBA" id="ARBA00023136"/>
    </source>
</evidence>